<dbReference type="PROSITE" id="PS50157">
    <property type="entry name" value="ZINC_FINGER_C2H2_2"/>
    <property type="match status" value="11"/>
</dbReference>
<dbReference type="PROSITE" id="PS50805">
    <property type="entry name" value="KRAB"/>
    <property type="match status" value="1"/>
</dbReference>
<feature type="domain" description="C2H2-type" evidence="8">
    <location>
        <begin position="433"/>
        <end position="457"/>
    </location>
</feature>
<evidence type="ECO:0000256" key="7">
    <source>
        <dbReference type="PROSITE-ProRule" id="PRU00042"/>
    </source>
</evidence>
<dbReference type="InterPro" id="IPR036236">
    <property type="entry name" value="Znf_C2H2_sf"/>
</dbReference>
<dbReference type="Pfam" id="PF00096">
    <property type="entry name" value="zf-C2H2"/>
    <property type="match status" value="7"/>
</dbReference>
<gene>
    <name evidence="11" type="primary">ZNF658</name>
</gene>
<keyword evidence="4 7" id="KW-0863">Zinc-finger</keyword>
<evidence type="ECO:0000259" key="8">
    <source>
        <dbReference type="PROSITE" id="PS50157"/>
    </source>
</evidence>
<feature type="non-terminal residue" evidence="11">
    <location>
        <position position="716"/>
    </location>
</feature>
<dbReference type="PANTHER" id="PTHR24390:SF260">
    <property type="entry name" value="ZINC FINGER PROTEIN 383-RELATED"/>
    <property type="match status" value="1"/>
</dbReference>
<evidence type="ECO:0000256" key="1">
    <source>
        <dbReference type="ARBA" id="ARBA00004123"/>
    </source>
</evidence>
<feature type="domain" description="C2H2-type" evidence="8">
    <location>
        <begin position="461"/>
        <end position="488"/>
    </location>
</feature>
<evidence type="ECO:0000256" key="2">
    <source>
        <dbReference type="ARBA" id="ARBA00022723"/>
    </source>
</evidence>
<evidence type="ECO:0000313" key="10">
    <source>
        <dbReference type="Proteomes" id="UP001652662"/>
    </source>
</evidence>
<comment type="subcellular location">
    <subcellularLocation>
        <location evidence="1">Nucleus</location>
    </subcellularLocation>
</comment>
<name>A0ABM2EFY0_EQUPR</name>
<dbReference type="Gene3D" id="6.10.140.140">
    <property type="match status" value="1"/>
</dbReference>
<feature type="domain" description="C2H2-type" evidence="8">
    <location>
        <begin position="572"/>
        <end position="599"/>
    </location>
</feature>
<organism evidence="10 11">
    <name type="scientific">Equus przewalskii</name>
    <name type="common">Przewalski's horse</name>
    <name type="synonym">Equus caballus przewalskii</name>
    <dbReference type="NCBI Taxonomy" id="9798"/>
    <lineage>
        <taxon>Eukaryota</taxon>
        <taxon>Metazoa</taxon>
        <taxon>Chordata</taxon>
        <taxon>Craniata</taxon>
        <taxon>Vertebrata</taxon>
        <taxon>Euteleostomi</taxon>
        <taxon>Mammalia</taxon>
        <taxon>Eutheria</taxon>
        <taxon>Laurasiatheria</taxon>
        <taxon>Perissodactyla</taxon>
        <taxon>Equidae</taxon>
        <taxon>Equus</taxon>
    </lineage>
</organism>
<evidence type="ECO:0000256" key="3">
    <source>
        <dbReference type="ARBA" id="ARBA00022737"/>
    </source>
</evidence>
<dbReference type="SMART" id="SM00349">
    <property type="entry name" value="KRAB"/>
    <property type="match status" value="1"/>
</dbReference>
<dbReference type="Pfam" id="PF01352">
    <property type="entry name" value="KRAB"/>
    <property type="match status" value="1"/>
</dbReference>
<feature type="domain" description="C2H2-type" evidence="8">
    <location>
        <begin position="684"/>
        <end position="711"/>
    </location>
</feature>
<keyword evidence="10" id="KW-1185">Reference proteome</keyword>
<dbReference type="Proteomes" id="UP001652662">
    <property type="component" value="Unplaced"/>
</dbReference>
<proteinExistence type="predicted"/>
<feature type="domain" description="C2H2-type" evidence="8">
    <location>
        <begin position="516"/>
        <end position="543"/>
    </location>
</feature>
<feature type="domain" description="C2H2-type" evidence="8">
    <location>
        <begin position="544"/>
        <end position="571"/>
    </location>
</feature>
<dbReference type="SUPFAM" id="SSF109640">
    <property type="entry name" value="KRAB domain (Kruppel-associated box)"/>
    <property type="match status" value="1"/>
</dbReference>
<keyword evidence="3" id="KW-0677">Repeat</keyword>
<feature type="domain" description="C2H2-type" evidence="8">
    <location>
        <begin position="600"/>
        <end position="627"/>
    </location>
</feature>
<dbReference type="InterPro" id="IPR001909">
    <property type="entry name" value="KRAB"/>
</dbReference>
<feature type="domain" description="C2H2-type" evidence="8">
    <location>
        <begin position="347"/>
        <end position="376"/>
    </location>
</feature>
<evidence type="ECO:0000259" key="9">
    <source>
        <dbReference type="PROSITE" id="PS50805"/>
    </source>
</evidence>
<feature type="domain" description="C2H2-type" evidence="8">
    <location>
        <begin position="628"/>
        <end position="655"/>
    </location>
</feature>
<protein>
    <submittedName>
        <fullName evidence="11">Zinc finger protein 658</fullName>
    </submittedName>
</protein>
<evidence type="ECO:0000256" key="5">
    <source>
        <dbReference type="ARBA" id="ARBA00022833"/>
    </source>
</evidence>
<keyword evidence="6" id="KW-0539">Nucleus</keyword>
<feature type="domain" description="C2H2-type" evidence="8">
    <location>
        <begin position="656"/>
        <end position="683"/>
    </location>
</feature>
<dbReference type="PANTHER" id="PTHR24390">
    <property type="entry name" value="ZINC FINGER PROTEIN"/>
    <property type="match status" value="1"/>
</dbReference>
<feature type="domain" description="KRAB" evidence="9">
    <location>
        <begin position="8"/>
        <end position="79"/>
    </location>
</feature>
<evidence type="ECO:0000313" key="11">
    <source>
        <dbReference type="RefSeq" id="XP_008506714.2"/>
    </source>
</evidence>
<dbReference type="InterPro" id="IPR013087">
    <property type="entry name" value="Znf_C2H2_type"/>
</dbReference>
<dbReference type="GeneID" id="103541646"/>
<dbReference type="SMART" id="SM00355">
    <property type="entry name" value="ZnF_C2H2"/>
    <property type="match status" value="10"/>
</dbReference>
<feature type="domain" description="C2H2-type" evidence="8">
    <location>
        <begin position="405"/>
        <end position="432"/>
    </location>
</feature>
<dbReference type="RefSeq" id="XP_008506714.2">
    <property type="nucleotide sequence ID" value="XM_008508492.2"/>
</dbReference>
<dbReference type="PROSITE" id="PS00028">
    <property type="entry name" value="ZINC_FINGER_C2H2_1"/>
    <property type="match status" value="7"/>
</dbReference>
<evidence type="ECO:0000256" key="4">
    <source>
        <dbReference type="ARBA" id="ARBA00022771"/>
    </source>
</evidence>
<dbReference type="Gene3D" id="3.30.160.60">
    <property type="entry name" value="Classic Zinc Finger"/>
    <property type="match status" value="12"/>
</dbReference>
<evidence type="ECO:0000256" key="6">
    <source>
        <dbReference type="ARBA" id="ARBA00023242"/>
    </source>
</evidence>
<dbReference type="InterPro" id="IPR036051">
    <property type="entry name" value="KRAB_dom_sf"/>
</dbReference>
<reference evidence="11" key="1">
    <citation type="submission" date="2025-08" db="UniProtKB">
        <authorList>
            <consortium name="RefSeq"/>
        </authorList>
    </citation>
    <scope>IDENTIFICATION</scope>
    <source>
        <tissue evidence="11">Blood</tissue>
    </source>
</reference>
<dbReference type="SUPFAM" id="SSF57667">
    <property type="entry name" value="beta-beta-alpha zinc fingers"/>
    <property type="match status" value="7"/>
</dbReference>
<accession>A0ABM2EFY0</accession>
<sequence>MNIAQGLVSFEDVTVEFTQEEWRQMDSTQRALYKDVMLENYGHLVSMGYCSTKPRVIFKLEQGEEPWSLEEEFLNQRYPGYYKVDVHLEGNWEKEEKPLWQVIFMDNKRLSKEVQKVLEKPFNLDSTPDFSGSMPCKCDSHRVNLPVVSELIINDRKYSRKKANYMNVGEKLQLGIKRQKTPTGEKSNECNKNVKGLSYKKDHQKFQTLAQSFEYNEFGKVLRDKTVCVTVTSSLTGEESYKDFEFRKNCDKPTVFNLVRNGTREECFDLDEVGKSCDDRNTLLEYNKINVAMTHCERHESGSNFIRNSPLIQPQRTITGQGASQSSKCEENLSQSSTHQKTQTGDKFCVFNECTNAFYEKLDLMIHQRTHTEENFYECGKYGKSFHQNSALDLFQQSGTGQKSFECNECRKFFYQKAHLIQHQRICSGDKTYECEECGRSFSPNSHSVHCPGTHMGVSLCECNEYAKTFCQKSNLSEHVTVHTKEKPYDHNRCGKSYKKSAIIEHQRTHTRMKPFQSNEYGKTFSKMAHLKECQRIYTGEKPYECIECGKTFSKTSHLRAHQRIHTGEKPYECIECGKTFSHKTHLSAHQRTHTGEKPYECNECGKTFADNSTLRAHQRTHTGEKPYDCNECGRSFAHISVLRAHLRIHTGEKPYECNDCGRSFAHNSALRAHQRIHTGEKPYECNECEKTFAHNSALRVHHRVHTGEKPYECNE</sequence>
<dbReference type="CDD" id="cd07765">
    <property type="entry name" value="KRAB_A-box"/>
    <property type="match status" value="1"/>
</dbReference>
<keyword evidence="2" id="KW-0479">Metal-binding</keyword>
<keyword evidence="5" id="KW-0862">Zinc</keyword>